<accession>U7QN55</accession>
<dbReference type="AlphaFoldDB" id="U7QN55"/>
<keyword evidence="2" id="KW-1185">Reference proteome</keyword>
<dbReference type="EMBL" id="AUZM01000004">
    <property type="protein sequence ID" value="ERT09323.1"/>
    <property type="molecule type" value="Genomic_DNA"/>
</dbReference>
<dbReference type="Proteomes" id="UP000017127">
    <property type="component" value="Unassembled WGS sequence"/>
</dbReference>
<reference evidence="1 2" key="1">
    <citation type="journal article" date="2013" name="Front. Microbiol.">
        <title>Comparative genomic analyses of the cyanobacterium, Lyngbya aestuarii BL J, a powerful hydrogen producer.</title>
        <authorList>
            <person name="Kothari A."/>
            <person name="Vaughn M."/>
            <person name="Garcia-Pichel F."/>
        </authorList>
    </citation>
    <scope>NUCLEOTIDE SEQUENCE [LARGE SCALE GENOMIC DNA]</scope>
    <source>
        <strain evidence="1 2">BL J</strain>
    </source>
</reference>
<sequence length="39" mass="4461">MYNSSQLNLHQSPFNVGLLITLPPEPDHAKLCQRINKKD</sequence>
<evidence type="ECO:0000313" key="2">
    <source>
        <dbReference type="Proteomes" id="UP000017127"/>
    </source>
</evidence>
<name>U7QN55_9CYAN</name>
<proteinExistence type="predicted"/>
<comment type="caution">
    <text evidence="1">The sequence shown here is derived from an EMBL/GenBank/DDBJ whole genome shotgun (WGS) entry which is preliminary data.</text>
</comment>
<organism evidence="1 2">
    <name type="scientific">Lyngbya aestuarii BL J</name>
    <dbReference type="NCBI Taxonomy" id="1348334"/>
    <lineage>
        <taxon>Bacteria</taxon>
        <taxon>Bacillati</taxon>
        <taxon>Cyanobacteriota</taxon>
        <taxon>Cyanophyceae</taxon>
        <taxon>Oscillatoriophycideae</taxon>
        <taxon>Oscillatoriales</taxon>
        <taxon>Microcoleaceae</taxon>
        <taxon>Lyngbya</taxon>
    </lineage>
</organism>
<gene>
    <name evidence="1" type="ORF">M595_0649</name>
</gene>
<evidence type="ECO:0000313" key="1">
    <source>
        <dbReference type="EMBL" id="ERT09323.1"/>
    </source>
</evidence>
<protein>
    <submittedName>
        <fullName evidence="1">Uncharacterized protein</fullName>
    </submittedName>
</protein>